<dbReference type="GO" id="GO:0034039">
    <property type="term" value="F:8-oxo-7,8-dihydroguanine DNA N-glycosylase activity"/>
    <property type="evidence" value="ECO:0007669"/>
    <property type="project" value="TreeGrafter"/>
</dbReference>
<dbReference type="CDD" id="cd00056">
    <property type="entry name" value="ENDO3c"/>
    <property type="match status" value="1"/>
</dbReference>
<keyword evidence="10" id="KW-0326">Glycosidase</keyword>
<dbReference type="GO" id="GO:0032357">
    <property type="term" value="F:oxidized purine DNA binding"/>
    <property type="evidence" value="ECO:0007669"/>
    <property type="project" value="TreeGrafter"/>
</dbReference>
<evidence type="ECO:0000256" key="4">
    <source>
        <dbReference type="ARBA" id="ARBA00022723"/>
    </source>
</evidence>
<dbReference type="GO" id="GO:0006298">
    <property type="term" value="P:mismatch repair"/>
    <property type="evidence" value="ECO:0007669"/>
    <property type="project" value="TreeGrafter"/>
</dbReference>
<evidence type="ECO:0000256" key="5">
    <source>
        <dbReference type="ARBA" id="ARBA00022763"/>
    </source>
</evidence>
<name>A0A8J7Q6C1_9BACT</name>
<dbReference type="RefSeq" id="WP_207856730.1">
    <property type="nucleotide sequence ID" value="NZ_JAFREP010000002.1"/>
</dbReference>
<comment type="function">
    <text evidence="2">Adenine glycosylase active on G-A mispairs. MutY also corrects error-prone DNA synthesis past GO lesions which are due to the oxidatively damaged form of guanine: 7,8-dihydro-8-oxoguanine (8-oxo-dGTP).</text>
</comment>
<keyword evidence="13" id="KW-1185">Reference proteome</keyword>
<dbReference type="PANTHER" id="PTHR42944">
    <property type="entry name" value="ADENINE DNA GLYCOSYLASE"/>
    <property type="match status" value="1"/>
</dbReference>
<dbReference type="GO" id="GO:0051536">
    <property type="term" value="F:iron-sulfur cluster binding"/>
    <property type="evidence" value="ECO:0007669"/>
    <property type="project" value="UniProtKB-KW"/>
</dbReference>
<dbReference type="AlphaFoldDB" id="A0A8J7Q6C1"/>
<keyword evidence="4" id="KW-0479">Metal-binding</keyword>
<proteinExistence type="inferred from homology"/>
<evidence type="ECO:0000256" key="8">
    <source>
        <dbReference type="ARBA" id="ARBA00023014"/>
    </source>
</evidence>
<dbReference type="GO" id="GO:0006284">
    <property type="term" value="P:base-excision repair"/>
    <property type="evidence" value="ECO:0007669"/>
    <property type="project" value="InterPro"/>
</dbReference>
<dbReference type="InterPro" id="IPR003265">
    <property type="entry name" value="HhH-GPD_domain"/>
</dbReference>
<feature type="domain" description="HhH-GPD" evidence="11">
    <location>
        <begin position="46"/>
        <end position="195"/>
    </location>
</feature>
<evidence type="ECO:0000256" key="2">
    <source>
        <dbReference type="ARBA" id="ARBA00002933"/>
    </source>
</evidence>
<dbReference type="GO" id="GO:0000701">
    <property type="term" value="F:purine-specific mismatch base pair DNA N-glycosylase activity"/>
    <property type="evidence" value="ECO:0007669"/>
    <property type="project" value="TreeGrafter"/>
</dbReference>
<dbReference type="PANTHER" id="PTHR42944:SF1">
    <property type="entry name" value="ADENINE DNA GLYCOSYLASE"/>
    <property type="match status" value="1"/>
</dbReference>
<evidence type="ECO:0000256" key="10">
    <source>
        <dbReference type="ARBA" id="ARBA00023295"/>
    </source>
</evidence>
<comment type="cofactor">
    <cofactor evidence="1">
        <name>[4Fe-4S] cluster</name>
        <dbReference type="ChEBI" id="CHEBI:49883"/>
    </cofactor>
</comment>
<evidence type="ECO:0000256" key="3">
    <source>
        <dbReference type="ARBA" id="ARBA00008343"/>
    </source>
</evidence>
<comment type="similarity">
    <text evidence="3">Belongs to the Nth/MutY family.</text>
</comment>
<dbReference type="Proteomes" id="UP000664417">
    <property type="component" value="Unassembled WGS sequence"/>
</dbReference>
<dbReference type="InterPro" id="IPR044298">
    <property type="entry name" value="MIG/MutY"/>
</dbReference>
<reference evidence="12" key="1">
    <citation type="submission" date="2021-03" db="EMBL/GenBank/DDBJ databases">
        <authorList>
            <person name="Wang G."/>
        </authorList>
    </citation>
    <scope>NUCLEOTIDE SEQUENCE</scope>
    <source>
        <strain evidence="12">KCTC 12899</strain>
    </source>
</reference>
<dbReference type="Gene3D" id="1.10.1670.10">
    <property type="entry name" value="Helix-hairpin-Helix base-excision DNA repair enzymes (C-terminal)"/>
    <property type="match status" value="1"/>
</dbReference>
<keyword evidence="6" id="KW-0378">Hydrolase</keyword>
<accession>A0A8J7Q6C1</accession>
<dbReference type="SMART" id="SM00478">
    <property type="entry name" value="ENDO3c"/>
    <property type="match status" value="1"/>
</dbReference>
<dbReference type="Gene3D" id="1.10.340.30">
    <property type="entry name" value="Hypothetical protein, domain 2"/>
    <property type="match status" value="1"/>
</dbReference>
<keyword evidence="5" id="KW-0227">DNA damage</keyword>
<evidence type="ECO:0000256" key="7">
    <source>
        <dbReference type="ARBA" id="ARBA00023004"/>
    </source>
</evidence>
<keyword evidence="8" id="KW-0411">Iron-sulfur</keyword>
<evidence type="ECO:0000313" key="13">
    <source>
        <dbReference type="Proteomes" id="UP000664417"/>
    </source>
</evidence>
<dbReference type="InterPro" id="IPR023170">
    <property type="entry name" value="HhH_base_excis_C"/>
</dbReference>
<evidence type="ECO:0000259" key="11">
    <source>
        <dbReference type="SMART" id="SM00478"/>
    </source>
</evidence>
<dbReference type="SUPFAM" id="SSF48150">
    <property type="entry name" value="DNA-glycosylase"/>
    <property type="match status" value="1"/>
</dbReference>
<gene>
    <name evidence="12" type="ORF">J3U88_03410</name>
</gene>
<keyword evidence="7" id="KW-0408">Iron</keyword>
<organism evidence="12 13">
    <name type="scientific">Acanthopleuribacter pedis</name>
    <dbReference type="NCBI Taxonomy" id="442870"/>
    <lineage>
        <taxon>Bacteria</taxon>
        <taxon>Pseudomonadati</taxon>
        <taxon>Acidobacteriota</taxon>
        <taxon>Holophagae</taxon>
        <taxon>Acanthopleuribacterales</taxon>
        <taxon>Acanthopleuribacteraceae</taxon>
        <taxon>Acanthopleuribacter</taxon>
    </lineage>
</organism>
<dbReference type="GO" id="GO:0035485">
    <property type="term" value="F:adenine/guanine mispair binding"/>
    <property type="evidence" value="ECO:0007669"/>
    <property type="project" value="TreeGrafter"/>
</dbReference>
<dbReference type="InterPro" id="IPR011257">
    <property type="entry name" value="DNA_glycosylase"/>
</dbReference>
<keyword evidence="9" id="KW-0234">DNA repair</keyword>
<protein>
    <recommendedName>
        <fullName evidence="11">HhH-GPD domain-containing protein</fullName>
    </recommendedName>
</protein>
<dbReference type="EMBL" id="JAFREP010000002">
    <property type="protein sequence ID" value="MBO1317494.1"/>
    <property type="molecule type" value="Genomic_DNA"/>
</dbReference>
<evidence type="ECO:0000256" key="9">
    <source>
        <dbReference type="ARBA" id="ARBA00023204"/>
    </source>
</evidence>
<comment type="caution">
    <text evidence="12">The sequence shown here is derived from an EMBL/GenBank/DDBJ whole genome shotgun (WGS) entry which is preliminary data.</text>
</comment>
<evidence type="ECO:0000256" key="1">
    <source>
        <dbReference type="ARBA" id="ARBA00001966"/>
    </source>
</evidence>
<evidence type="ECO:0000256" key="6">
    <source>
        <dbReference type="ARBA" id="ARBA00022801"/>
    </source>
</evidence>
<dbReference type="Pfam" id="PF00730">
    <property type="entry name" value="HhH-GPD"/>
    <property type="match status" value="1"/>
</dbReference>
<sequence length="219" mass="25006">MNQAPFTAQEIEAIRAALLAWGRDHFQNYPWRSEKDPWLTFATEFLLQRTKADQVAAVYPAFKKRFPTVRAFVDGGDMAVDWLASRLGLRSRCRFLWEAAVAIETRGGHPPEDVDELMQMRGVGQYIASAWLSLHRNQRALIADANVARWLSRMTGLPYNRDPRGKKWVYQLCEDLTPEDAFKAFNYAVLDFTMTVCVPKQPLCTPCVLQGLCNFGKKS</sequence>
<dbReference type="GO" id="GO:0046872">
    <property type="term" value="F:metal ion binding"/>
    <property type="evidence" value="ECO:0007669"/>
    <property type="project" value="UniProtKB-KW"/>
</dbReference>
<evidence type="ECO:0000313" key="12">
    <source>
        <dbReference type="EMBL" id="MBO1317494.1"/>
    </source>
</evidence>